<dbReference type="Pfam" id="PF01370">
    <property type="entry name" value="Epimerase"/>
    <property type="match status" value="1"/>
</dbReference>
<name>A0A433X5F8_9HYPH</name>
<dbReference type="InterPro" id="IPR036291">
    <property type="entry name" value="NAD(P)-bd_dom_sf"/>
</dbReference>
<dbReference type="GO" id="GO:0016616">
    <property type="term" value="F:oxidoreductase activity, acting on the CH-OH group of donors, NAD or NADP as acceptor"/>
    <property type="evidence" value="ECO:0007669"/>
    <property type="project" value="TreeGrafter"/>
</dbReference>
<feature type="domain" description="NAD-dependent epimerase/dehydratase" evidence="4">
    <location>
        <begin position="7"/>
        <end position="246"/>
    </location>
</feature>
<evidence type="ECO:0000259" key="4">
    <source>
        <dbReference type="Pfam" id="PF01370"/>
    </source>
</evidence>
<dbReference type="Gene3D" id="3.40.50.720">
    <property type="entry name" value="NAD(P)-binding Rossmann-like Domain"/>
    <property type="match status" value="1"/>
</dbReference>
<dbReference type="PANTHER" id="PTHR10366:SF564">
    <property type="entry name" value="STEROL-4-ALPHA-CARBOXYLATE 3-DEHYDROGENASE, DECARBOXYLATING"/>
    <property type="match status" value="1"/>
</dbReference>
<evidence type="ECO:0000313" key="5">
    <source>
        <dbReference type="EMBL" id="RUT29299.1"/>
    </source>
</evidence>
<dbReference type="Proteomes" id="UP000281547">
    <property type="component" value="Unassembled WGS sequence"/>
</dbReference>
<keyword evidence="3" id="KW-1133">Transmembrane helix</keyword>
<keyword evidence="3" id="KW-0472">Membrane</keyword>
<organism evidence="5 6">
    <name type="scientific">Arsenicitalea aurantiaca</name>
    <dbReference type="NCBI Taxonomy" id="1783274"/>
    <lineage>
        <taxon>Bacteria</taxon>
        <taxon>Pseudomonadati</taxon>
        <taxon>Pseudomonadota</taxon>
        <taxon>Alphaproteobacteria</taxon>
        <taxon>Hyphomicrobiales</taxon>
        <taxon>Devosiaceae</taxon>
        <taxon>Arsenicitalea</taxon>
    </lineage>
</organism>
<evidence type="ECO:0000256" key="3">
    <source>
        <dbReference type="SAM" id="Phobius"/>
    </source>
</evidence>
<comment type="similarity">
    <text evidence="2">Belongs to the NAD(P)-dependent epimerase/dehydratase family. Dihydroflavonol-4-reductase subfamily.</text>
</comment>
<dbReference type="InterPro" id="IPR050425">
    <property type="entry name" value="NAD(P)_dehydrat-like"/>
</dbReference>
<dbReference type="PANTHER" id="PTHR10366">
    <property type="entry name" value="NAD DEPENDENT EPIMERASE/DEHYDRATASE"/>
    <property type="match status" value="1"/>
</dbReference>
<proteinExistence type="inferred from homology"/>
<evidence type="ECO:0000313" key="6">
    <source>
        <dbReference type="Proteomes" id="UP000281547"/>
    </source>
</evidence>
<dbReference type="EMBL" id="RZNJ01000005">
    <property type="protein sequence ID" value="RUT29299.1"/>
    <property type="molecule type" value="Genomic_DNA"/>
</dbReference>
<reference evidence="5 6" key="1">
    <citation type="journal article" date="2016" name="Int. J. Syst. Evol. Microbiol.">
        <title>Arsenicitalea aurantiaca gen. nov., sp. nov., a new member of the family Hyphomicrobiaceae, isolated from high-arsenic sediment.</title>
        <authorList>
            <person name="Mu Y."/>
            <person name="Zhou L."/>
            <person name="Zeng X.C."/>
            <person name="Liu L."/>
            <person name="Pan Y."/>
            <person name="Chen X."/>
            <person name="Wang J."/>
            <person name="Li S."/>
            <person name="Li W.J."/>
            <person name="Wang Y."/>
        </authorList>
    </citation>
    <scope>NUCLEOTIDE SEQUENCE [LARGE SCALE GENOMIC DNA]</scope>
    <source>
        <strain evidence="5 6">42-50</strain>
    </source>
</reference>
<gene>
    <name evidence="5" type="ORF">EMQ25_14335</name>
</gene>
<dbReference type="FunFam" id="3.40.50.720:FF:000336">
    <property type="entry name" value="Aldehyde reductase"/>
    <property type="match status" value="1"/>
</dbReference>
<protein>
    <submittedName>
        <fullName evidence="5">Aldehyde reductase</fullName>
    </submittedName>
</protein>
<dbReference type="SUPFAM" id="SSF51735">
    <property type="entry name" value="NAD(P)-binding Rossmann-fold domains"/>
    <property type="match status" value="1"/>
</dbReference>
<keyword evidence="3" id="KW-0812">Transmembrane</keyword>
<dbReference type="AlphaFoldDB" id="A0A433X5F8"/>
<dbReference type="InterPro" id="IPR001509">
    <property type="entry name" value="Epimerase_deHydtase"/>
</dbReference>
<comment type="caution">
    <text evidence="5">The sequence shown here is derived from an EMBL/GenBank/DDBJ whole genome shotgun (WGS) entry which is preliminary data.</text>
</comment>
<feature type="transmembrane region" description="Helical" evidence="3">
    <location>
        <begin position="6"/>
        <end position="29"/>
    </location>
</feature>
<evidence type="ECO:0000256" key="2">
    <source>
        <dbReference type="ARBA" id="ARBA00023445"/>
    </source>
</evidence>
<keyword evidence="6" id="KW-1185">Reference proteome</keyword>
<keyword evidence="1" id="KW-0560">Oxidoreductase</keyword>
<accession>A0A433X5F8</accession>
<sequence length="342" mass="36765">MRLTDTVLVTGISGFVGGHVALSLLQAGYRVRGSVRSLKRADAVRATLAAAGAETERLEFVALDLLDDRGWSDAVRGCRYLQHVASPFILGEPKDRMDLIRPAVDGTRRALEAGLAAGVERIVLTSSIAAVMYGHPGSRTSPFTAADWSLTEGGDVTAYTESKTRAELEAWSVMEAAGRRGDLVAINPTAIFGPLLDEDPGTSALLVKRLLDGSIPAAPRFSLGIVDIRDVAELHLHAMTTPDAGGRRFPASPETLWMIEIADILRTAFPERAGRIPRFRVPDMLVRIAALFDRDARANLAGLGIRRGVDSRDAEVLLGRPFISPRLALTATARSLIEKGLV</sequence>
<evidence type="ECO:0000256" key="1">
    <source>
        <dbReference type="ARBA" id="ARBA00023002"/>
    </source>
</evidence>
<dbReference type="CDD" id="cd05227">
    <property type="entry name" value="AR_SDR_e"/>
    <property type="match status" value="1"/>
</dbReference>